<evidence type="ECO:0000256" key="8">
    <source>
        <dbReference type="SAM" id="Phobius"/>
    </source>
</evidence>
<dbReference type="GeneID" id="13446285"/>
<protein>
    <submittedName>
        <fullName evidence="10">Cytochrome b5, related</fullName>
    </submittedName>
</protein>
<evidence type="ECO:0000256" key="5">
    <source>
        <dbReference type="ARBA" id="ARBA00023004"/>
    </source>
</evidence>
<dbReference type="Proteomes" id="UP000007494">
    <property type="component" value="Chromosome III"/>
</dbReference>
<dbReference type="EMBL" id="LN714477">
    <property type="protein sequence ID" value="CEL64829.1"/>
    <property type="molecule type" value="Genomic_DNA"/>
</dbReference>
<feature type="transmembrane region" description="Helical" evidence="8">
    <location>
        <begin position="119"/>
        <end position="139"/>
    </location>
</feature>
<evidence type="ECO:0000313" key="10">
    <source>
        <dbReference type="EMBL" id="CBZ50228.1"/>
    </source>
</evidence>
<feature type="domain" description="Cytochrome b5 heme-binding" evidence="9">
    <location>
        <begin position="12"/>
        <end position="88"/>
    </location>
</feature>
<dbReference type="GO" id="GO:0046872">
    <property type="term" value="F:metal ion binding"/>
    <property type="evidence" value="ECO:0007669"/>
    <property type="project" value="UniProtKB-KW"/>
</dbReference>
<evidence type="ECO:0000256" key="3">
    <source>
        <dbReference type="ARBA" id="ARBA00022692"/>
    </source>
</evidence>
<dbReference type="OMA" id="NSEKDIW"/>
<dbReference type="AlphaFoldDB" id="F0V9R7"/>
<keyword evidence="12" id="KW-1185">Reference proteome</keyword>
<dbReference type="InterPro" id="IPR050668">
    <property type="entry name" value="Cytochrome_b5"/>
</dbReference>
<dbReference type="eggNOG" id="KOG0537">
    <property type="taxonomic scope" value="Eukaryota"/>
</dbReference>
<dbReference type="OrthoDB" id="260519at2759"/>
<keyword evidence="6 8" id="KW-0472">Membrane</keyword>
<reference evidence="12" key="3">
    <citation type="journal article" date="2012" name="PLoS Pathog.">
        <title>Comparative genomics of the apicomplexan parasites Toxoplasma gondii and Neospora caninum: Coccidia differing in host range and transmission strategy.</title>
        <authorList>
            <person name="Reid A.J."/>
            <person name="Vermont S.J."/>
            <person name="Cotton J.A."/>
            <person name="Harris D."/>
            <person name="Hill-Cawthorne G.A."/>
            <person name="Konen-Waisman S."/>
            <person name="Latham S.M."/>
            <person name="Mourier T."/>
            <person name="Norton R."/>
            <person name="Quail M.A."/>
            <person name="Sanders M."/>
            <person name="Shanmugam D."/>
            <person name="Sohal A."/>
            <person name="Wasmuth J.D."/>
            <person name="Brunk B."/>
            <person name="Grigg M.E."/>
            <person name="Howard J.C."/>
            <person name="Parkinson J."/>
            <person name="Roos D.S."/>
            <person name="Trees A.J."/>
            <person name="Berriman M."/>
            <person name="Pain A."/>
            <person name="Wastling J.M."/>
        </authorList>
    </citation>
    <scope>NUCLEOTIDE SEQUENCE [LARGE SCALE GENOMIC DNA]</scope>
    <source>
        <strain evidence="12">Liverpool</strain>
    </source>
</reference>
<dbReference type="RefSeq" id="XP_003880263.1">
    <property type="nucleotide sequence ID" value="XM_003880214.1"/>
</dbReference>
<dbReference type="SMART" id="SM01117">
    <property type="entry name" value="Cyt-b5"/>
    <property type="match status" value="1"/>
</dbReference>
<dbReference type="GO" id="GO:0020037">
    <property type="term" value="F:heme binding"/>
    <property type="evidence" value="ECO:0007669"/>
    <property type="project" value="TreeGrafter"/>
</dbReference>
<reference evidence="10" key="1">
    <citation type="submission" date="2011-02" db="EMBL/GenBank/DDBJ databases">
        <authorList>
            <person name="Aslett M."/>
        </authorList>
    </citation>
    <scope>NUCLEOTIDE SEQUENCE</scope>
    <source>
        <strain evidence="10">Liverpool</strain>
    </source>
</reference>
<evidence type="ECO:0000256" key="2">
    <source>
        <dbReference type="ARBA" id="ARBA00022617"/>
    </source>
</evidence>
<gene>
    <name evidence="11" type="ORF">BN1204_007030</name>
    <name evidence="10" type="ORF">NCLIV_007030</name>
</gene>
<evidence type="ECO:0000256" key="7">
    <source>
        <dbReference type="ARBA" id="ARBA00038168"/>
    </source>
</evidence>
<dbReference type="GO" id="GO:0016020">
    <property type="term" value="C:membrane"/>
    <property type="evidence" value="ECO:0007669"/>
    <property type="project" value="UniProtKB-SubCell"/>
</dbReference>
<keyword evidence="5" id="KW-0408">Iron</keyword>
<keyword evidence="2" id="KW-0349">Heme</keyword>
<evidence type="ECO:0000259" key="9">
    <source>
        <dbReference type="PROSITE" id="PS50255"/>
    </source>
</evidence>
<dbReference type="Pfam" id="PF00173">
    <property type="entry name" value="Cyt-b5"/>
    <property type="match status" value="1"/>
</dbReference>
<evidence type="ECO:0000256" key="1">
    <source>
        <dbReference type="ARBA" id="ARBA00004370"/>
    </source>
</evidence>
<dbReference type="PRINTS" id="PR00363">
    <property type="entry name" value="CYTOCHROMEB5"/>
</dbReference>
<reference evidence="10" key="2">
    <citation type="submission" date="2011-03" db="EMBL/GenBank/DDBJ databases">
        <title>Comparative genomics and transcriptomics of Neospora caninum and Toxoplasma gondii.</title>
        <authorList>
            <person name="Reid A.J."/>
            <person name="Sohal A."/>
            <person name="Harris D."/>
            <person name="Quail M."/>
            <person name="Sanders M."/>
            <person name="Berriman M."/>
            <person name="Wastling J.M."/>
            <person name="Pain A."/>
        </authorList>
    </citation>
    <scope>NUCLEOTIDE SEQUENCE</scope>
    <source>
        <strain evidence="10">Liverpool</strain>
    </source>
</reference>
<dbReference type="PROSITE" id="PS50255">
    <property type="entry name" value="CYTOCHROME_B5_2"/>
    <property type="match status" value="1"/>
</dbReference>
<comment type="subcellular location">
    <subcellularLocation>
        <location evidence="1">Membrane</location>
    </subcellularLocation>
</comment>
<proteinExistence type="inferred from homology"/>
<dbReference type="FunFam" id="3.10.120.10:FF:000002">
    <property type="entry name" value="Cytochrome b5 type B"/>
    <property type="match status" value="1"/>
</dbReference>
<evidence type="ECO:0000313" key="11">
    <source>
        <dbReference type="EMBL" id="CEL64829.1"/>
    </source>
</evidence>
<organism evidence="10 12">
    <name type="scientific">Neospora caninum (strain Liverpool)</name>
    <dbReference type="NCBI Taxonomy" id="572307"/>
    <lineage>
        <taxon>Eukaryota</taxon>
        <taxon>Sar</taxon>
        <taxon>Alveolata</taxon>
        <taxon>Apicomplexa</taxon>
        <taxon>Conoidasida</taxon>
        <taxon>Coccidia</taxon>
        <taxon>Eucoccidiorida</taxon>
        <taxon>Eimeriorina</taxon>
        <taxon>Sarcocystidae</taxon>
        <taxon>Neospora</taxon>
    </lineage>
</organism>
<keyword evidence="3 8" id="KW-0812">Transmembrane</keyword>
<keyword evidence="8" id="KW-1133">Transmembrane helix</keyword>
<reference evidence="11" key="4">
    <citation type="journal article" date="2015" name="PLoS ONE">
        <title>Comprehensive Evaluation of Toxoplasma gondii VEG and Neospora caninum LIV Genomes with Tachyzoite Stage Transcriptome and Proteome Defines Novel Transcript Features.</title>
        <authorList>
            <person name="Ramaprasad A."/>
            <person name="Mourier T."/>
            <person name="Naeem R."/>
            <person name="Malas T.B."/>
            <person name="Moussa E."/>
            <person name="Panigrahi A."/>
            <person name="Vermont S.J."/>
            <person name="Otto T.D."/>
            <person name="Wastling J."/>
            <person name="Pain A."/>
        </authorList>
    </citation>
    <scope>NUCLEOTIDE SEQUENCE</scope>
    <source>
        <strain evidence="11">Liverpool</strain>
    </source>
</reference>
<dbReference type="Gene3D" id="3.10.120.10">
    <property type="entry name" value="Cytochrome b5-like heme/steroid binding domain"/>
    <property type="match status" value="1"/>
</dbReference>
<evidence type="ECO:0000313" key="12">
    <source>
        <dbReference type="Proteomes" id="UP000007494"/>
    </source>
</evidence>
<evidence type="ECO:0000256" key="6">
    <source>
        <dbReference type="ARBA" id="ARBA00023136"/>
    </source>
</evidence>
<accession>F0V9R7</accession>
<dbReference type="InterPro" id="IPR036400">
    <property type="entry name" value="Cyt_B5-like_heme/steroid_sf"/>
</dbReference>
<evidence type="ECO:0000256" key="4">
    <source>
        <dbReference type="ARBA" id="ARBA00022723"/>
    </source>
</evidence>
<dbReference type="InterPro" id="IPR001199">
    <property type="entry name" value="Cyt_B5-like_heme/steroid-bd"/>
</dbReference>
<sequence length="142" mass="15160">MAKKDAGEEWRKRVISMGEVKKHNNDKDMWCVIHGVVYDLTPVLDKHPGGAEVLLDFAGQDATDAFEDIGHSFSARQMATPFAVGVLEGCEDTATGCVTKPPPTTCSAQRLKNCESMKGGVGAAALVVLAAVAAVYYIFNLS</sequence>
<dbReference type="InParanoid" id="F0V9R7"/>
<name>F0V9R7_NEOCL</name>
<dbReference type="VEuPathDB" id="ToxoDB:NCLIV_007030"/>
<comment type="similarity">
    <text evidence="7">Belongs to the cytochrome b5 family.</text>
</comment>
<dbReference type="SUPFAM" id="SSF55856">
    <property type="entry name" value="Cytochrome b5-like heme/steroid binding domain"/>
    <property type="match status" value="1"/>
</dbReference>
<dbReference type="EMBL" id="FR823383">
    <property type="protein sequence ID" value="CBZ50228.1"/>
    <property type="molecule type" value="Genomic_DNA"/>
</dbReference>
<dbReference type="PANTHER" id="PTHR19359">
    <property type="entry name" value="CYTOCHROME B5"/>
    <property type="match status" value="1"/>
</dbReference>
<keyword evidence="4" id="KW-0479">Metal-binding</keyword>